<dbReference type="Gene3D" id="3.40.50.300">
    <property type="entry name" value="P-loop containing nucleotide triphosphate hydrolases"/>
    <property type="match status" value="2"/>
</dbReference>
<keyword evidence="6" id="KW-0068">Autocatalytic cleavage</keyword>
<accession>A0A5M3XWD8</accession>
<dbReference type="InterPro" id="IPR027417">
    <property type="entry name" value="P-loop_NTPase"/>
</dbReference>
<dbReference type="GO" id="GO:0006281">
    <property type="term" value="P:DNA repair"/>
    <property type="evidence" value="ECO:0007669"/>
    <property type="project" value="UniProtKB-UniRule"/>
</dbReference>
<keyword evidence="14" id="KW-0227">DNA damage</keyword>
<evidence type="ECO:0000256" key="13">
    <source>
        <dbReference type="ARBA" id="ARBA00033319"/>
    </source>
</evidence>
<dbReference type="EMBL" id="BLAF01000068">
    <property type="protein sequence ID" value="GES25475.1"/>
    <property type="molecule type" value="Genomic_DNA"/>
</dbReference>
<organism evidence="19 20">
    <name type="scientific">Acrocarpospora pleiomorpha</name>
    <dbReference type="NCBI Taxonomy" id="90975"/>
    <lineage>
        <taxon>Bacteria</taxon>
        <taxon>Bacillati</taxon>
        <taxon>Actinomycetota</taxon>
        <taxon>Actinomycetes</taxon>
        <taxon>Streptosporangiales</taxon>
        <taxon>Streptosporangiaceae</taxon>
        <taxon>Acrocarpospora</taxon>
    </lineage>
</organism>
<dbReference type="HAMAP" id="MF_00268">
    <property type="entry name" value="RecA"/>
    <property type="match status" value="1"/>
</dbReference>
<dbReference type="OrthoDB" id="9776733at2"/>
<name>A0A5M3XWD8_9ACTN</name>
<reference evidence="19 20" key="1">
    <citation type="submission" date="2019-10" db="EMBL/GenBank/DDBJ databases">
        <title>Whole genome shotgun sequence of Acrocarpospora pleiomorpha NBRC 16267.</title>
        <authorList>
            <person name="Ichikawa N."/>
            <person name="Kimura A."/>
            <person name="Kitahashi Y."/>
            <person name="Komaki H."/>
            <person name="Oguchi A."/>
        </authorList>
    </citation>
    <scope>NUCLEOTIDE SEQUENCE [LARGE SCALE GENOMIC DNA]</scope>
    <source>
        <strain evidence="19 20">NBRC 16267</strain>
    </source>
</reference>
<evidence type="ECO:0000256" key="15">
    <source>
        <dbReference type="RuleBase" id="RU000526"/>
    </source>
</evidence>
<dbReference type="PRINTS" id="PR00142">
    <property type="entry name" value="RECA"/>
</dbReference>
<dbReference type="InterPro" id="IPR049428">
    <property type="entry name" value="RecA-like_N"/>
</dbReference>
<keyword evidence="9 14" id="KW-0238">DNA-binding</keyword>
<evidence type="ECO:0000256" key="4">
    <source>
        <dbReference type="ARBA" id="ARBA00022490"/>
    </source>
</evidence>
<comment type="function">
    <text evidence="12 14">Can catalyze the hydrolysis of ATP in the presence of single-stranded DNA, the ATP-dependent uptake of single-stranded DNA by duplex DNA, and the ATP-dependent hybridization of homologous single-stranded DNAs. It interacts with LexA causing its activation and leading to its autocatalytic cleavage.</text>
</comment>
<dbReference type="Pfam" id="PF03161">
    <property type="entry name" value="LAGLIDADG_2"/>
    <property type="match status" value="1"/>
</dbReference>
<evidence type="ECO:0000256" key="9">
    <source>
        <dbReference type="ARBA" id="ARBA00023125"/>
    </source>
</evidence>
<comment type="caution">
    <text evidence="19">The sequence shown here is derived from an EMBL/GenBank/DDBJ whole genome shotgun (WGS) entry which is preliminary data.</text>
</comment>
<comment type="similarity">
    <text evidence="2 14">Belongs to the RecA family.</text>
</comment>
<dbReference type="GO" id="GO:0005524">
    <property type="term" value="F:ATP binding"/>
    <property type="evidence" value="ECO:0007669"/>
    <property type="project" value="UniProtKB-UniRule"/>
</dbReference>
<keyword evidence="5 14" id="KW-0547">Nucleotide-binding</keyword>
<evidence type="ECO:0000256" key="7">
    <source>
        <dbReference type="ARBA" id="ARBA00022840"/>
    </source>
</evidence>
<dbReference type="PROSITE" id="PS50162">
    <property type="entry name" value="RECA_2"/>
    <property type="match status" value="1"/>
</dbReference>
<feature type="domain" description="RecA family profile 2" evidence="18">
    <location>
        <begin position="563"/>
        <end position="637"/>
    </location>
</feature>
<dbReference type="InterPro" id="IPR027434">
    <property type="entry name" value="Homing_endonucl"/>
</dbReference>
<dbReference type="RefSeq" id="WP_155350246.1">
    <property type="nucleotide sequence ID" value="NZ_BAAAHM010000020.1"/>
</dbReference>
<dbReference type="InterPro" id="IPR003587">
    <property type="entry name" value="Hint_dom_N"/>
</dbReference>
<dbReference type="PROSITE" id="PS50817">
    <property type="entry name" value="INTEIN_N_TER"/>
    <property type="match status" value="1"/>
</dbReference>
<dbReference type="NCBIfam" id="TIGR01445">
    <property type="entry name" value="intein_Nterm"/>
    <property type="match status" value="1"/>
</dbReference>
<proteinExistence type="inferred from homology"/>
<evidence type="ECO:0000256" key="11">
    <source>
        <dbReference type="ARBA" id="ARBA00023236"/>
    </source>
</evidence>
<evidence type="ECO:0000259" key="18">
    <source>
        <dbReference type="PROSITE" id="PS50163"/>
    </source>
</evidence>
<sequence length="726" mass="78992">MAINDREKALETALAQIERQFGKGSVMRLGDDARAPIEVIPTGAIALDVALGIGGFPRGRIVEVYGPESSGKTTVALHAVANAQRGGGIAAFIDAEHALDPEYAKKLGVDVDALLVSQPDTGEQALEIADMLIRSGAVDIIVIDSVAALVPKAEIEGEMGDSHVGLQARLMSQALRKVAGALNNTGTTAIFINQLREKIGVMFGCFSYGTRVTLADGTQEKIGKIVNQRLDVEVLSYDPETDRVVPRRIANWFDNGNAERFLQFTVAKSGGNGKAQFAATENHLVRTPGGWAEAGELIAGDRVMISETHRLSDSQWQVILGSVMGDGNLSPNRRGRSGVRFRMGHGAEQEAYLDWKCSLLGNVGHSKSTNATGAVFADFTPLPELDELRQVVYFGDGKKHLTWEFLKALTPLALAVWYMDDGGFTVRSKGLQTRTEGGSGRIEICVEAMSEGSRDRLADYLRDTHGLDVELRHAGARQVAVLQFSTESSAKFQQLVAPYVHPSMAYKLLPRFQGRFAVEPRFAEPENRLVPAAILDVHVKPETRSMKKFDLEVEGTHNYFVDGVMVHNSPETTTGGKALKFYASVRLDVRRIETLKDGTEPVGNRTRVKVVKNKMAPPFRVADFDILYGFGISREGGLIDMGVEHGFVRKAGAWYTYEGDQLGQGKENARNFLKNNPDIANEIEKKIKEKLGVGPRIDTPPAPPTTPAPTTTSTARTKSTPKPGDV</sequence>
<dbReference type="GO" id="GO:0005829">
    <property type="term" value="C:cytosol"/>
    <property type="evidence" value="ECO:0007669"/>
    <property type="project" value="TreeGrafter"/>
</dbReference>
<evidence type="ECO:0000256" key="12">
    <source>
        <dbReference type="ARBA" id="ARBA00025580"/>
    </source>
</evidence>
<dbReference type="PROSITE" id="PS00321">
    <property type="entry name" value="RECA_1"/>
    <property type="match status" value="1"/>
</dbReference>
<dbReference type="InterPro" id="IPR020588">
    <property type="entry name" value="RecA_ATP-bd"/>
</dbReference>
<dbReference type="InterPro" id="IPR020587">
    <property type="entry name" value="RecA_monomer-monomer_interface"/>
</dbReference>
<dbReference type="AlphaFoldDB" id="A0A5M3XWD8"/>
<dbReference type="PANTHER" id="PTHR45900">
    <property type="entry name" value="RECA"/>
    <property type="match status" value="1"/>
</dbReference>
<keyword evidence="4 14" id="KW-0963">Cytoplasm</keyword>
<keyword evidence="10 14" id="KW-0233">DNA recombination</keyword>
<evidence type="ECO:0000313" key="20">
    <source>
        <dbReference type="Proteomes" id="UP000377595"/>
    </source>
</evidence>
<dbReference type="CDD" id="cd00081">
    <property type="entry name" value="Hint"/>
    <property type="match status" value="1"/>
</dbReference>
<evidence type="ECO:0000256" key="6">
    <source>
        <dbReference type="ARBA" id="ARBA00022813"/>
    </source>
</evidence>
<dbReference type="InterPro" id="IPR023400">
    <property type="entry name" value="RecA_C_sf"/>
</dbReference>
<dbReference type="InterPro" id="IPR003586">
    <property type="entry name" value="Hint_dom_C"/>
</dbReference>
<dbReference type="SUPFAM" id="SSF54752">
    <property type="entry name" value="RecA protein, C-terminal domain"/>
    <property type="match status" value="1"/>
</dbReference>
<dbReference type="InterPro" id="IPR004860">
    <property type="entry name" value="LAGLIDADG_dom"/>
</dbReference>
<evidence type="ECO:0000256" key="16">
    <source>
        <dbReference type="SAM" id="MobiDB-lite"/>
    </source>
</evidence>
<feature type="binding site" evidence="14">
    <location>
        <begin position="66"/>
        <end position="73"/>
    </location>
    <ligand>
        <name>ATP</name>
        <dbReference type="ChEBI" id="CHEBI:30616"/>
    </ligand>
</feature>
<dbReference type="InterPro" id="IPR036844">
    <property type="entry name" value="Hint_dom_sf"/>
</dbReference>
<dbReference type="SMART" id="SM00382">
    <property type="entry name" value="AAA"/>
    <property type="match status" value="1"/>
</dbReference>
<keyword evidence="8" id="KW-0651">Protein splicing</keyword>
<dbReference type="GO" id="GO:0006310">
    <property type="term" value="P:DNA recombination"/>
    <property type="evidence" value="ECO:0007669"/>
    <property type="project" value="UniProtKB-UniRule"/>
</dbReference>
<dbReference type="Gene3D" id="3.10.28.10">
    <property type="entry name" value="Homing endonucleases"/>
    <property type="match status" value="2"/>
</dbReference>
<dbReference type="Pfam" id="PF21096">
    <property type="entry name" value="RecA_C"/>
    <property type="match status" value="1"/>
</dbReference>
<dbReference type="NCBIfam" id="TIGR02012">
    <property type="entry name" value="tigrfam_recA"/>
    <property type="match status" value="1"/>
</dbReference>
<dbReference type="SUPFAM" id="SSF55608">
    <property type="entry name" value="Homing endonucleases"/>
    <property type="match status" value="1"/>
</dbReference>
<keyword evidence="7 14" id="KW-0067">ATP-binding</keyword>
<dbReference type="InterPro" id="IPR020584">
    <property type="entry name" value="DNA_recomb/repair_RecA_CS"/>
</dbReference>
<evidence type="ECO:0000256" key="8">
    <source>
        <dbReference type="ARBA" id="ARBA00023000"/>
    </source>
</evidence>
<dbReference type="SMART" id="SM00305">
    <property type="entry name" value="HintC"/>
    <property type="match status" value="1"/>
</dbReference>
<gene>
    <name evidence="14 19" type="primary">recA</name>
    <name evidence="19" type="ORF">Aple_083740</name>
</gene>
<evidence type="ECO:0000256" key="14">
    <source>
        <dbReference type="HAMAP-Rule" id="MF_00268"/>
    </source>
</evidence>
<dbReference type="NCBIfam" id="TIGR01443">
    <property type="entry name" value="intein_Cterm"/>
    <property type="match status" value="1"/>
</dbReference>
<dbReference type="Proteomes" id="UP000377595">
    <property type="component" value="Unassembled WGS sequence"/>
</dbReference>
<dbReference type="InterPro" id="IPR049261">
    <property type="entry name" value="RecA-like_C"/>
</dbReference>
<feature type="region of interest" description="Disordered" evidence="16">
    <location>
        <begin position="689"/>
        <end position="726"/>
    </location>
</feature>
<feature type="domain" description="RecA family profile 1" evidence="17">
    <location>
        <begin position="36"/>
        <end position="195"/>
    </location>
</feature>
<keyword evidence="20" id="KW-1185">Reference proteome</keyword>
<evidence type="ECO:0000256" key="5">
    <source>
        <dbReference type="ARBA" id="ARBA00022741"/>
    </source>
</evidence>
<dbReference type="InterPro" id="IPR006141">
    <property type="entry name" value="Intein_N"/>
</dbReference>
<dbReference type="Pfam" id="PF00154">
    <property type="entry name" value="RecA_N"/>
    <property type="match status" value="2"/>
</dbReference>
<dbReference type="SUPFAM" id="SSF51294">
    <property type="entry name" value="Hedgehog/intein (Hint) domain"/>
    <property type="match status" value="1"/>
</dbReference>
<dbReference type="PROSITE" id="PS50818">
    <property type="entry name" value="INTEIN_C_TER"/>
    <property type="match status" value="1"/>
</dbReference>
<dbReference type="GO" id="GO:0016539">
    <property type="term" value="P:intein-mediated protein splicing"/>
    <property type="evidence" value="ECO:0007669"/>
    <property type="project" value="InterPro"/>
</dbReference>
<dbReference type="GO" id="GO:0003697">
    <property type="term" value="F:single-stranded DNA binding"/>
    <property type="evidence" value="ECO:0007669"/>
    <property type="project" value="UniProtKB-UniRule"/>
</dbReference>
<dbReference type="PROSITE" id="PS50163">
    <property type="entry name" value="RECA_3"/>
    <property type="match status" value="1"/>
</dbReference>
<dbReference type="CDD" id="cd00983">
    <property type="entry name" value="RecA"/>
    <property type="match status" value="1"/>
</dbReference>
<dbReference type="GO" id="GO:0003684">
    <property type="term" value="F:damaged DNA binding"/>
    <property type="evidence" value="ECO:0007669"/>
    <property type="project" value="UniProtKB-UniRule"/>
</dbReference>
<dbReference type="InterPro" id="IPR013765">
    <property type="entry name" value="DNA_recomb/repair_RecA"/>
</dbReference>
<dbReference type="SUPFAM" id="SSF52540">
    <property type="entry name" value="P-loop containing nucleoside triphosphate hydrolases"/>
    <property type="match status" value="2"/>
</dbReference>
<evidence type="ECO:0000259" key="17">
    <source>
        <dbReference type="PROSITE" id="PS50162"/>
    </source>
</evidence>
<evidence type="ECO:0000313" key="19">
    <source>
        <dbReference type="EMBL" id="GES25475.1"/>
    </source>
</evidence>
<evidence type="ECO:0000256" key="2">
    <source>
        <dbReference type="ARBA" id="ARBA00009391"/>
    </source>
</evidence>
<evidence type="ECO:0000256" key="1">
    <source>
        <dbReference type="ARBA" id="ARBA00004496"/>
    </source>
</evidence>
<keyword evidence="11 14" id="KW-0742">SOS response</keyword>
<comment type="subcellular location">
    <subcellularLocation>
        <location evidence="1 14">Cytoplasm</location>
    </subcellularLocation>
</comment>
<dbReference type="InterPro" id="IPR030934">
    <property type="entry name" value="Intein_C"/>
</dbReference>
<dbReference type="GO" id="GO:0004519">
    <property type="term" value="F:endonuclease activity"/>
    <property type="evidence" value="ECO:0007669"/>
    <property type="project" value="InterPro"/>
</dbReference>
<dbReference type="SMART" id="SM00306">
    <property type="entry name" value="HintN"/>
    <property type="match status" value="1"/>
</dbReference>
<protein>
    <recommendedName>
        <fullName evidence="3 14">Protein RecA</fullName>
    </recommendedName>
    <alternativeName>
        <fullName evidence="13 14">Recombinase A</fullName>
    </alternativeName>
</protein>
<evidence type="ECO:0000256" key="10">
    <source>
        <dbReference type="ARBA" id="ARBA00023172"/>
    </source>
</evidence>
<dbReference type="InterPro" id="IPR003593">
    <property type="entry name" value="AAA+_ATPase"/>
</dbReference>
<keyword evidence="14 15" id="KW-0234">DNA repair</keyword>
<dbReference type="Gene3D" id="3.30.250.10">
    <property type="entry name" value="RecA protein, C-terminal domain"/>
    <property type="match status" value="1"/>
</dbReference>
<feature type="compositionally biased region" description="Pro residues" evidence="16">
    <location>
        <begin position="698"/>
        <end position="707"/>
    </location>
</feature>
<evidence type="ECO:0000256" key="3">
    <source>
        <dbReference type="ARBA" id="ARBA00015553"/>
    </source>
</evidence>
<dbReference type="GO" id="GO:0140664">
    <property type="term" value="F:ATP-dependent DNA damage sensor activity"/>
    <property type="evidence" value="ECO:0007669"/>
    <property type="project" value="InterPro"/>
</dbReference>
<feature type="compositionally biased region" description="Low complexity" evidence="16">
    <location>
        <begin position="708"/>
        <end position="726"/>
    </location>
</feature>
<dbReference type="GO" id="GO:0009432">
    <property type="term" value="P:SOS response"/>
    <property type="evidence" value="ECO:0007669"/>
    <property type="project" value="UniProtKB-UniRule"/>
</dbReference>
<dbReference type="PANTHER" id="PTHR45900:SF1">
    <property type="entry name" value="MITOCHONDRIAL DNA REPAIR PROTEIN RECA HOMOLOG-RELATED"/>
    <property type="match status" value="1"/>
</dbReference>